<reference evidence="1" key="1">
    <citation type="submission" date="2019-08" db="EMBL/GenBank/DDBJ databases">
        <authorList>
            <person name="Kucharzyk K."/>
            <person name="Murdoch R.W."/>
            <person name="Higgins S."/>
            <person name="Loffler F."/>
        </authorList>
    </citation>
    <scope>NUCLEOTIDE SEQUENCE</scope>
</reference>
<proteinExistence type="predicted"/>
<sequence length="127" mass="14864">MVQTKKEQLSFLFKTFENSVRSEDAIKVAKRIKTFIAKNKNLAEKALMDFPTAIGRVKSQGKISEENYKTFFKEVLPIVYSIAHFHLSFCEERSLERCDTDYPYQDLLERLFMNSYYVSQTASLRIA</sequence>
<accession>A0A644UA44</accession>
<gene>
    <name evidence="1" type="ORF">SDC9_21671</name>
</gene>
<comment type="caution">
    <text evidence="1">The sequence shown here is derived from an EMBL/GenBank/DDBJ whole genome shotgun (WGS) entry which is preliminary data.</text>
</comment>
<dbReference type="EMBL" id="VSSQ01000092">
    <property type="protein sequence ID" value="MPL75836.1"/>
    <property type="molecule type" value="Genomic_DNA"/>
</dbReference>
<evidence type="ECO:0000313" key="1">
    <source>
        <dbReference type="EMBL" id="MPL75836.1"/>
    </source>
</evidence>
<organism evidence="1">
    <name type="scientific">bioreactor metagenome</name>
    <dbReference type="NCBI Taxonomy" id="1076179"/>
    <lineage>
        <taxon>unclassified sequences</taxon>
        <taxon>metagenomes</taxon>
        <taxon>ecological metagenomes</taxon>
    </lineage>
</organism>
<dbReference type="AlphaFoldDB" id="A0A644UA44"/>
<name>A0A644UA44_9ZZZZ</name>
<protein>
    <submittedName>
        <fullName evidence="1">Uncharacterized protein</fullName>
    </submittedName>
</protein>